<evidence type="ECO:0000313" key="9">
    <source>
        <dbReference type="Proteomes" id="UP000807115"/>
    </source>
</evidence>
<evidence type="ECO:0000256" key="6">
    <source>
        <dbReference type="ARBA" id="ARBA00023136"/>
    </source>
</evidence>
<dbReference type="Pfam" id="PF08137">
    <property type="entry name" value="DVL"/>
    <property type="match status" value="1"/>
</dbReference>
<keyword evidence="5" id="KW-1133">Transmembrane helix</keyword>
<keyword evidence="4" id="KW-0812">Transmembrane</keyword>
<name>A0A921QA14_SORBI</name>
<dbReference type="AlphaFoldDB" id="A0A921QA14"/>
<evidence type="ECO:0000256" key="2">
    <source>
        <dbReference type="ARBA" id="ARBA00022473"/>
    </source>
</evidence>
<organism evidence="8 9">
    <name type="scientific">Sorghum bicolor</name>
    <name type="common">Sorghum</name>
    <name type="synonym">Sorghum vulgare</name>
    <dbReference type="NCBI Taxonomy" id="4558"/>
    <lineage>
        <taxon>Eukaryota</taxon>
        <taxon>Viridiplantae</taxon>
        <taxon>Streptophyta</taxon>
        <taxon>Embryophyta</taxon>
        <taxon>Tracheophyta</taxon>
        <taxon>Spermatophyta</taxon>
        <taxon>Magnoliopsida</taxon>
        <taxon>Liliopsida</taxon>
        <taxon>Poales</taxon>
        <taxon>Poaceae</taxon>
        <taxon>PACMAD clade</taxon>
        <taxon>Panicoideae</taxon>
        <taxon>Andropogonodae</taxon>
        <taxon>Andropogoneae</taxon>
        <taxon>Sorghinae</taxon>
        <taxon>Sorghum</taxon>
    </lineage>
</organism>
<keyword evidence="3" id="KW-1003">Cell membrane</keyword>
<protein>
    <submittedName>
        <fullName evidence="8">Uncharacterized protein</fullName>
    </submittedName>
</protein>
<evidence type="ECO:0000256" key="4">
    <source>
        <dbReference type="ARBA" id="ARBA00022692"/>
    </source>
</evidence>
<reference evidence="8" key="1">
    <citation type="journal article" date="2019" name="BMC Genomics">
        <title>A new reference genome for Sorghum bicolor reveals high levels of sequence similarity between sweet and grain genotypes: implications for the genetics of sugar metabolism.</title>
        <authorList>
            <person name="Cooper E.A."/>
            <person name="Brenton Z.W."/>
            <person name="Flinn B.S."/>
            <person name="Jenkins J."/>
            <person name="Shu S."/>
            <person name="Flowers D."/>
            <person name="Luo F."/>
            <person name="Wang Y."/>
            <person name="Xia P."/>
            <person name="Barry K."/>
            <person name="Daum C."/>
            <person name="Lipzen A."/>
            <person name="Yoshinaga Y."/>
            <person name="Schmutz J."/>
            <person name="Saski C."/>
            <person name="Vermerris W."/>
            <person name="Kresovich S."/>
        </authorList>
    </citation>
    <scope>NUCLEOTIDE SEQUENCE</scope>
</reference>
<reference evidence="8" key="2">
    <citation type="submission" date="2020-10" db="EMBL/GenBank/DDBJ databases">
        <authorList>
            <person name="Cooper E.A."/>
            <person name="Brenton Z.W."/>
            <person name="Flinn B.S."/>
            <person name="Jenkins J."/>
            <person name="Shu S."/>
            <person name="Flowers D."/>
            <person name="Luo F."/>
            <person name="Wang Y."/>
            <person name="Xia P."/>
            <person name="Barry K."/>
            <person name="Daum C."/>
            <person name="Lipzen A."/>
            <person name="Yoshinaga Y."/>
            <person name="Schmutz J."/>
            <person name="Saski C."/>
            <person name="Vermerris W."/>
            <person name="Kresovich S."/>
        </authorList>
    </citation>
    <scope>NUCLEOTIDE SEQUENCE</scope>
</reference>
<evidence type="ECO:0000256" key="7">
    <source>
        <dbReference type="ARBA" id="ARBA00024340"/>
    </source>
</evidence>
<dbReference type="InterPro" id="IPR012552">
    <property type="entry name" value="DVL"/>
</dbReference>
<dbReference type="GO" id="GO:0048367">
    <property type="term" value="P:shoot system development"/>
    <property type="evidence" value="ECO:0007669"/>
    <property type="project" value="UniProtKB-ARBA"/>
</dbReference>
<comment type="caution">
    <text evidence="8">The sequence shown here is derived from an EMBL/GenBank/DDBJ whole genome shotgun (WGS) entry which is preliminary data.</text>
</comment>
<dbReference type="Proteomes" id="UP000807115">
    <property type="component" value="Chromosome 9"/>
</dbReference>
<proteinExistence type="inferred from homology"/>
<keyword evidence="2" id="KW-0217">Developmental protein</keyword>
<accession>A0A921QA14</accession>
<comment type="similarity">
    <text evidence="7">Belongs to the DVL/RTFL small polypeptides family.</text>
</comment>
<evidence type="ECO:0000256" key="3">
    <source>
        <dbReference type="ARBA" id="ARBA00022475"/>
    </source>
</evidence>
<sequence length="75" mass="8529">MADRMEGSRLGRLWSAAKEQKVKLYIIKKCIAMLICGCPNKHHCFDWATNAIQVILSFAITKKSLAKRMHLPVSK</sequence>
<keyword evidence="6" id="KW-0472">Membrane</keyword>
<comment type="subcellular location">
    <subcellularLocation>
        <location evidence="1">Cell membrane</location>
        <topology evidence="1">Single-pass membrane protein</topology>
    </subcellularLocation>
</comment>
<dbReference type="EMBL" id="CM027688">
    <property type="protein sequence ID" value="KAG0517968.1"/>
    <property type="molecule type" value="Genomic_DNA"/>
</dbReference>
<gene>
    <name evidence="8" type="ORF">BDA96_09G134900</name>
</gene>
<dbReference type="GO" id="GO:0008285">
    <property type="term" value="P:negative regulation of cell population proliferation"/>
    <property type="evidence" value="ECO:0007669"/>
    <property type="project" value="InterPro"/>
</dbReference>
<evidence type="ECO:0000256" key="1">
    <source>
        <dbReference type="ARBA" id="ARBA00004162"/>
    </source>
</evidence>
<evidence type="ECO:0000313" key="8">
    <source>
        <dbReference type="EMBL" id="KAG0517968.1"/>
    </source>
</evidence>
<evidence type="ECO:0000256" key="5">
    <source>
        <dbReference type="ARBA" id="ARBA00022989"/>
    </source>
</evidence>
<dbReference type="GO" id="GO:0005886">
    <property type="term" value="C:plasma membrane"/>
    <property type="evidence" value="ECO:0007669"/>
    <property type="project" value="UniProtKB-SubCell"/>
</dbReference>